<dbReference type="RefSeq" id="WP_104410080.1">
    <property type="nucleotide sequence ID" value="NZ_PTIS01000010.1"/>
</dbReference>
<evidence type="ECO:0000313" key="3">
    <source>
        <dbReference type="Proteomes" id="UP000239863"/>
    </source>
</evidence>
<dbReference type="SUPFAM" id="SSF63825">
    <property type="entry name" value="YWTD domain"/>
    <property type="match status" value="1"/>
</dbReference>
<gene>
    <name evidence="2" type="ORF">BD821_11091</name>
</gene>
<dbReference type="OrthoDB" id="1676127at2"/>
<name>A0A2S6FX63_9CLOT</name>
<sequence>MNKDGSDNHKIGENKARNLNFDDKYIYYSNDDDNQCLYRIRYDGSENTKMTNAPAYFIFTFKNYDKIYIWSDDIKTNSIRSFSVDKNDFDIQLIDI</sequence>
<dbReference type="AlphaFoldDB" id="A0A2S6FX63"/>
<evidence type="ECO:0000259" key="1">
    <source>
        <dbReference type="Pfam" id="PF16472"/>
    </source>
</evidence>
<dbReference type="Pfam" id="PF16472">
    <property type="entry name" value="DUF5050"/>
    <property type="match status" value="1"/>
</dbReference>
<dbReference type="Proteomes" id="UP000239863">
    <property type="component" value="Unassembled WGS sequence"/>
</dbReference>
<proteinExistence type="predicted"/>
<feature type="domain" description="Prolow-density lipoprotein receptor-related protein 1-like beta-propeller" evidence="1">
    <location>
        <begin position="1"/>
        <end position="64"/>
    </location>
</feature>
<dbReference type="InterPro" id="IPR032485">
    <property type="entry name" value="LRP1-like_beta_prop"/>
</dbReference>
<comment type="caution">
    <text evidence="2">The sequence shown here is derived from an EMBL/GenBank/DDBJ whole genome shotgun (WGS) entry which is preliminary data.</text>
</comment>
<dbReference type="EMBL" id="PTIS01000010">
    <property type="protein sequence ID" value="PPK48125.1"/>
    <property type="molecule type" value="Genomic_DNA"/>
</dbReference>
<evidence type="ECO:0000313" key="2">
    <source>
        <dbReference type="EMBL" id="PPK48125.1"/>
    </source>
</evidence>
<reference evidence="2 3" key="1">
    <citation type="submission" date="2018-02" db="EMBL/GenBank/DDBJ databases">
        <title>Genomic Encyclopedia of Archaeal and Bacterial Type Strains, Phase II (KMG-II): from individual species to whole genera.</title>
        <authorList>
            <person name="Goeker M."/>
        </authorList>
    </citation>
    <scope>NUCLEOTIDE SEQUENCE [LARGE SCALE GENOMIC DNA]</scope>
    <source>
        <strain evidence="2 3">DSM 15099</strain>
    </source>
</reference>
<accession>A0A2S6FX63</accession>
<organism evidence="2 3">
    <name type="scientific">Clostridium algidicarnis DSM 15099</name>
    <dbReference type="NCBI Taxonomy" id="1121295"/>
    <lineage>
        <taxon>Bacteria</taxon>
        <taxon>Bacillati</taxon>
        <taxon>Bacillota</taxon>
        <taxon>Clostridia</taxon>
        <taxon>Eubacteriales</taxon>
        <taxon>Clostridiaceae</taxon>
        <taxon>Clostridium</taxon>
    </lineage>
</organism>
<protein>
    <submittedName>
        <fullName evidence="2">Uncharacterized protein DUF5050</fullName>
    </submittedName>
</protein>